<dbReference type="EMBL" id="JAUSXV010000001">
    <property type="protein sequence ID" value="MDQ0649460.1"/>
    <property type="molecule type" value="Genomic_DNA"/>
</dbReference>
<dbReference type="InterPro" id="IPR011009">
    <property type="entry name" value="Kinase-like_dom_sf"/>
</dbReference>
<dbReference type="Pfam" id="PF01636">
    <property type="entry name" value="APH"/>
    <property type="match status" value="1"/>
</dbReference>
<dbReference type="InterPro" id="IPR002575">
    <property type="entry name" value="Aminoglycoside_PTrfase"/>
</dbReference>
<name>A0AAW8F391_9MICO</name>
<evidence type="ECO:0000259" key="1">
    <source>
        <dbReference type="Pfam" id="PF01636"/>
    </source>
</evidence>
<reference evidence="2 3" key="1">
    <citation type="submission" date="2023-07" db="EMBL/GenBank/DDBJ databases">
        <title>Comparative genomics of wheat-associated soil bacteria to identify genetic determinants of phenazine resistance.</title>
        <authorList>
            <person name="Mouncey N."/>
        </authorList>
    </citation>
    <scope>NUCLEOTIDE SEQUENCE [LARGE SCALE GENOMIC DNA]</scope>
    <source>
        <strain evidence="2 3">W4I9-1</strain>
    </source>
</reference>
<proteinExistence type="predicted"/>
<accession>A0AAW8F391</accession>
<dbReference type="SUPFAM" id="SSF56112">
    <property type="entry name" value="Protein kinase-like (PK-like)"/>
    <property type="match status" value="1"/>
</dbReference>
<evidence type="ECO:0000313" key="2">
    <source>
        <dbReference type="EMBL" id="MDQ0649460.1"/>
    </source>
</evidence>
<organism evidence="2 3">
    <name type="scientific">Microbacterium natoriense</name>
    <dbReference type="NCBI Taxonomy" id="284570"/>
    <lineage>
        <taxon>Bacteria</taxon>
        <taxon>Bacillati</taxon>
        <taxon>Actinomycetota</taxon>
        <taxon>Actinomycetes</taxon>
        <taxon>Micrococcales</taxon>
        <taxon>Microbacteriaceae</taxon>
        <taxon>Microbacterium</taxon>
    </lineage>
</organism>
<gene>
    <name evidence="2" type="ORF">QFZ53_003656</name>
</gene>
<dbReference type="RefSeq" id="WP_307298799.1">
    <property type="nucleotide sequence ID" value="NZ_JAUSXV010000001.1"/>
</dbReference>
<sequence>MHQDAKTRAAWDELPSGLHLAVEDVLGDVVIEASSQSDGFSPGSADRVRTASGSRAFVKAVDRLRHSGTYDLHRRELAVMERITAGVSAPRLLGSYVTDEWVGLVLEDIEGAHPGAAADGRDVDAVLDALAGFPRSAAGDPAVLPDAAAEFAGDAEGWRRLEAEGVIGELPEWVQGAYDRILAAADRVAEATAGEHLQHLDCRADNVILDRDGVAWIIDWPWAGIGARWTDGACYLFDVRMRGEAIDVEEVLGRHPLFDGVADADIDSLIAALTGGYLFKSRLPAPPGMPTLREFQRQEALTGIAWLQERWA</sequence>
<dbReference type="AlphaFoldDB" id="A0AAW8F391"/>
<evidence type="ECO:0000313" key="3">
    <source>
        <dbReference type="Proteomes" id="UP001244427"/>
    </source>
</evidence>
<dbReference type="Gene3D" id="3.90.1200.10">
    <property type="match status" value="1"/>
</dbReference>
<protein>
    <recommendedName>
        <fullName evidence="1">Aminoglycoside phosphotransferase domain-containing protein</fullName>
    </recommendedName>
</protein>
<comment type="caution">
    <text evidence="2">The sequence shown here is derived from an EMBL/GenBank/DDBJ whole genome shotgun (WGS) entry which is preliminary data.</text>
</comment>
<feature type="domain" description="Aminoglycoside phosphotransferase" evidence="1">
    <location>
        <begin position="59"/>
        <end position="244"/>
    </location>
</feature>
<keyword evidence="3" id="KW-1185">Reference proteome</keyword>
<dbReference type="Proteomes" id="UP001244427">
    <property type="component" value="Unassembled WGS sequence"/>
</dbReference>